<feature type="compositionally biased region" description="Acidic residues" evidence="14">
    <location>
        <begin position="308"/>
        <end position="320"/>
    </location>
</feature>
<dbReference type="Gene3D" id="1.10.10.790">
    <property type="entry name" value="Surp module"/>
    <property type="match status" value="2"/>
</dbReference>
<feature type="compositionally biased region" description="Basic and acidic residues" evidence="14">
    <location>
        <begin position="508"/>
        <end position="525"/>
    </location>
</feature>
<comment type="function">
    <text evidence="11">Component of the 17S U2 SnRNP complex of the spliceosome, a large ribonucleoprotein complex that removes introns from transcribed pre-mRNAs. The 17S U2 SnRNP complex (1) directly participates in early spliceosome assembly and (2) mediates recognition of the intron branch site during pre-mRNA splicing by promoting the selection of the pre-mRNA branch-site adenosine, the nucleophile for the first step of splicing. Within the 17S U2 SnRNP complex, SF3A1 is part of the SF3A subcomplex that contributes to the assembly of the 17S U2 snRNP, and the subsequent assembly of the pre-spliceosome 'E' complex and the pre-catalytic spliceosome 'A' complex. Involved in pre-mRNA splicing as a component of pre-catalytic spliceosome 'B' complexes.</text>
</comment>
<dbReference type="InterPro" id="IPR035563">
    <property type="entry name" value="SF3As1_ubi"/>
</dbReference>
<evidence type="ECO:0000256" key="5">
    <source>
        <dbReference type="ARBA" id="ARBA00022728"/>
    </source>
</evidence>
<dbReference type="GO" id="GO:0071013">
    <property type="term" value="C:catalytic step 2 spliceosome"/>
    <property type="evidence" value="ECO:0007669"/>
    <property type="project" value="TreeGrafter"/>
</dbReference>
<dbReference type="SUPFAM" id="SSF109905">
    <property type="entry name" value="Surp module (SWAP domain)"/>
    <property type="match status" value="2"/>
</dbReference>
<keyword evidence="10" id="KW-0539">Nucleus</keyword>
<dbReference type="SUPFAM" id="SSF54236">
    <property type="entry name" value="Ubiquitin-like"/>
    <property type="match status" value="1"/>
</dbReference>
<feature type="region of interest" description="Disordered" evidence="14">
    <location>
        <begin position="668"/>
        <end position="738"/>
    </location>
</feature>
<dbReference type="InterPro" id="IPR000061">
    <property type="entry name" value="Surp"/>
</dbReference>
<dbReference type="GO" id="GO:0045292">
    <property type="term" value="P:mRNA cis splicing, via spliceosome"/>
    <property type="evidence" value="ECO:0007669"/>
    <property type="project" value="InterPro"/>
</dbReference>
<feature type="compositionally biased region" description="Pro residues" evidence="14">
    <location>
        <begin position="351"/>
        <end position="365"/>
    </location>
</feature>
<keyword evidence="3" id="KW-0597">Phosphoprotein</keyword>
<dbReference type="GO" id="GO:0000381">
    <property type="term" value="P:regulation of alternative mRNA splicing, via spliceosome"/>
    <property type="evidence" value="ECO:0007669"/>
    <property type="project" value="TreeGrafter"/>
</dbReference>
<evidence type="ECO:0000256" key="8">
    <source>
        <dbReference type="ARBA" id="ARBA00022990"/>
    </source>
</evidence>
<keyword evidence="5" id="KW-0747">Spliceosome</keyword>
<feature type="domain" description="SURP motif" evidence="16">
    <location>
        <begin position="28"/>
        <end position="70"/>
    </location>
</feature>
<name>A0AAN8X250_HALRR</name>
<evidence type="ECO:0000256" key="7">
    <source>
        <dbReference type="ARBA" id="ARBA00022843"/>
    </source>
</evidence>
<dbReference type="Pfam" id="PF00240">
    <property type="entry name" value="ubiquitin"/>
    <property type="match status" value="1"/>
</dbReference>
<comment type="caution">
    <text evidence="17">The sequence shown here is derived from an EMBL/GenBank/DDBJ whole genome shotgun (WGS) entry which is preliminary data.</text>
</comment>
<comment type="subcellular location">
    <subcellularLocation>
        <location evidence="1">Nucleus speckle</location>
    </subcellularLocation>
</comment>
<evidence type="ECO:0000256" key="1">
    <source>
        <dbReference type="ARBA" id="ARBA00004324"/>
    </source>
</evidence>
<dbReference type="InterPro" id="IPR000626">
    <property type="entry name" value="Ubiquitin-like_dom"/>
</dbReference>
<evidence type="ECO:0000256" key="10">
    <source>
        <dbReference type="ARBA" id="ARBA00023242"/>
    </source>
</evidence>
<evidence type="ECO:0000259" key="16">
    <source>
        <dbReference type="PROSITE" id="PS50128"/>
    </source>
</evidence>
<evidence type="ECO:0000256" key="13">
    <source>
        <dbReference type="ARBA" id="ARBA00074916"/>
    </source>
</evidence>
<evidence type="ECO:0000259" key="15">
    <source>
        <dbReference type="PROSITE" id="PS50053"/>
    </source>
</evidence>
<dbReference type="AlphaFoldDB" id="A0AAN8X250"/>
<dbReference type="PRINTS" id="PR01217">
    <property type="entry name" value="PRICHEXTENSN"/>
</dbReference>
<evidence type="ECO:0000256" key="3">
    <source>
        <dbReference type="ARBA" id="ARBA00022553"/>
    </source>
</evidence>
<dbReference type="InterPro" id="IPR022030">
    <property type="entry name" value="SF3A1_dom"/>
</dbReference>
<accession>A0AAN8X250</accession>
<dbReference type="InterPro" id="IPR029071">
    <property type="entry name" value="Ubiquitin-like_domsf"/>
</dbReference>
<evidence type="ECO:0000256" key="12">
    <source>
        <dbReference type="ARBA" id="ARBA00061882"/>
    </source>
</evidence>
<reference evidence="17 18" key="1">
    <citation type="submission" date="2023-11" db="EMBL/GenBank/DDBJ databases">
        <title>Halocaridina rubra genome assembly.</title>
        <authorList>
            <person name="Smith C."/>
        </authorList>
    </citation>
    <scope>NUCLEOTIDE SEQUENCE [LARGE SCALE GENOMIC DNA]</scope>
    <source>
        <strain evidence="17">EP-1</strain>
        <tissue evidence="17">Whole</tissue>
    </source>
</reference>
<dbReference type="FunFam" id="1.10.10.790:FF:000002">
    <property type="entry name" value="Splicing factor 3A subunit 1"/>
    <property type="match status" value="1"/>
</dbReference>
<dbReference type="FunFam" id="1.10.10.790:FF:000001">
    <property type="entry name" value="Splicing factor 3a, subunit 1"/>
    <property type="match status" value="1"/>
</dbReference>
<dbReference type="Pfam" id="PF01805">
    <property type="entry name" value="Surp"/>
    <property type="match status" value="2"/>
</dbReference>
<comment type="subunit">
    <text evidence="12">Component of the 17S U2 SnRNP complex, a ribonucleoprotein complex that contains small nuclear RNA (snRNA) U2 and a number of specific proteins. Part of the SF3A subcomplex of the 17S U2 SnRNP complex which is composed of three subunits; SF3A3/SAP61, SF3A2/SAP62 and SF3A1/SAP114. SF3A associates with the splicing factor SF3B and a 12S RNA unit to form the mature 17S U2 small nuclear ribonucleoprotein complex (17S U2 snRNP). SF3A1 functions as a scaffold that interacts directly with both SF3A2 and SF3A3. Identified in the spliceosome 'E' complex, a precursor of the spliceosome 'A' complex. Identified in the spliceosome 'A' and 'B' complexes. Identified in the spliceosome 'C' complex. Interacts with P2RX6; resulting in a reduction of the splicing activity.</text>
</comment>
<evidence type="ECO:0000256" key="14">
    <source>
        <dbReference type="SAM" id="MobiDB-lite"/>
    </source>
</evidence>
<dbReference type="GO" id="GO:0071004">
    <property type="term" value="C:U2-type prespliceosome"/>
    <property type="evidence" value="ECO:0007669"/>
    <property type="project" value="TreeGrafter"/>
</dbReference>
<proteinExistence type="predicted"/>
<feature type="region of interest" description="Disordered" evidence="14">
    <location>
        <begin position="293"/>
        <end position="431"/>
    </location>
</feature>
<keyword evidence="9" id="KW-0508">mRNA splicing</keyword>
<protein>
    <recommendedName>
        <fullName evidence="13">Splicing factor 3A subunit 1</fullName>
    </recommendedName>
</protein>
<evidence type="ECO:0000256" key="9">
    <source>
        <dbReference type="ARBA" id="ARBA00023187"/>
    </source>
</evidence>
<feature type="compositionally biased region" description="Pro residues" evidence="14">
    <location>
        <begin position="641"/>
        <end position="650"/>
    </location>
</feature>
<keyword evidence="18" id="KW-1185">Reference proteome</keyword>
<dbReference type="PROSITE" id="PS50053">
    <property type="entry name" value="UBIQUITIN_2"/>
    <property type="match status" value="1"/>
</dbReference>
<dbReference type="CDD" id="cd01800">
    <property type="entry name" value="Ubl_SF3a120"/>
    <property type="match status" value="1"/>
</dbReference>
<feature type="compositionally biased region" description="Basic and acidic residues" evidence="14">
    <location>
        <begin position="78"/>
        <end position="88"/>
    </location>
</feature>
<dbReference type="Pfam" id="PF12230">
    <property type="entry name" value="PRP21_like_P"/>
    <property type="match status" value="1"/>
</dbReference>
<feature type="region of interest" description="Disordered" evidence="14">
    <location>
        <begin position="554"/>
        <end position="654"/>
    </location>
</feature>
<feature type="domain" description="SURP motif" evidence="16">
    <location>
        <begin position="146"/>
        <end position="188"/>
    </location>
</feature>
<dbReference type="GO" id="GO:0005686">
    <property type="term" value="C:U2 snRNP"/>
    <property type="evidence" value="ECO:0007669"/>
    <property type="project" value="TreeGrafter"/>
</dbReference>
<feature type="compositionally biased region" description="Acidic residues" evidence="14">
    <location>
        <begin position="331"/>
        <end position="349"/>
    </location>
</feature>
<feature type="region of interest" description="Disordered" evidence="14">
    <location>
        <begin position="500"/>
        <end position="539"/>
    </location>
</feature>
<feature type="compositionally biased region" description="Low complexity" evidence="14">
    <location>
        <begin position="417"/>
        <end position="430"/>
    </location>
</feature>
<dbReference type="EMBL" id="JAXCGZ010011362">
    <property type="protein sequence ID" value="KAK7075122.1"/>
    <property type="molecule type" value="Genomic_DNA"/>
</dbReference>
<keyword evidence="8" id="KW-0007">Acetylation</keyword>
<dbReference type="InterPro" id="IPR045146">
    <property type="entry name" value="SF3A1"/>
</dbReference>
<evidence type="ECO:0000313" key="17">
    <source>
        <dbReference type="EMBL" id="KAK7075122.1"/>
    </source>
</evidence>
<evidence type="ECO:0000256" key="4">
    <source>
        <dbReference type="ARBA" id="ARBA00022664"/>
    </source>
</evidence>
<sequence length="836" mass="92031">MPPVEAPPAEEKKNIVGFIYPPPEVRNIVDKTANFVARNGPEFEARIRQHEQNNPKFNFLNPGDPYHAYYQHKVNECRSGKASSDKDIPAIPGGRVPTQSASQAQQQKQQELLRSAVLEATAPKEPPPDYEFIADPPSISAFDLDVVRLTAQFVARNGRQFLTTLMNREQRNNQFDFLRPQHSLFQYFTRLLEQYTKVLIPPKDLMKRLTEEAQSPQAVMKQVNQRVEWERHQAAVRKKEEEDAERERLEYAAIDWHDFSVVETIDYQPWEVGSFPPPTTAAEVGRRVLMQERIEEGITPDTDMVLGSDDEEEPEEEEGAPGDHDDTQVQDMEEESSSDESESDEDEEPTSQPPQPPQPPHPPQPQLGQAVQQPPQPPQTQSNESKVMQPPLPREPPQPTPAPPVAGQLVVKDYNPRQQQRSSASANAANDQYLVSPITGERIAADKVGQHLRINMLDPRWLEDRDRMLAEKSNQDTVFATGESIRSSLKQLAERRTDIFGAGDEETGIGKKIGEEEKREEKVTWDGHTGSMEAATRAARANISINEQIHQIHKVKGLLPDQEKEKIGPQPKLPASTAPSSTVSHARPAPPPPKPQPPPPKPQPPPPPPKSAPQPAPPPPPPKPSVVSASQPVMAVNIGGPMPPMAPMMPPSGGVVMVPRPPVMMAPRPGGFMPGPPAPPVPGFMAPQPPQPAPPPPSGPPPPPGPPIGGLGGSHDKDDDDGPAAKRARTEESLVSESDWARRFPGPVKFQVAVPHVSDKPEWRLMGQTLSLTLPLTDPVSVVKAKIHEETGLPPGKQKLARDGVFFKDSQSLAFYNVGPGIVIQLQLKERGGRKK</sequence>
<organism evidence="17 18">
    <name type="scientific">Halocaridina rubra</name>
    <name type="common">Hawaiian red shrimp</name>
    <dbReference type="NCBI Taxonomy" id="373956"/>
    <lineage>
        <taxon>Eukaryota</taxon>
        <taxon>Metazoa</taxon>
        <taxon>Ecdysozoa</taxon>
        <taxon>Arthropoda</taxon>
        <taxon>Crustacea</taxon>
        <taxon>Multicrustacea</taxon>
        <taxon>Malacostraca</taxon>
        <taxon>Eumalacostraca</taxon>
        <taxon>Eucarida</taxon>
        <taxon>Decapoda</taxon>
        <taxon>Pleocyemata</taxon>
        <taxon>Caridea</taxon>
        <taxon>Atyoidea</taxon>
        <taxon>Atyidae</taxon>
        <taxon>Halocaridina</taxon>
    </lineage>
</organism>
<keyword evidence="2" id="KW-1017">Isopeptide bond</keyword>
<dbReference type="PANTHER" id="PTHR15316:SF1">
    <property type="entry name" value="SPLICING FACTOR 3A SUBUNIT 1"/>
    <property type="match status" value="1"/>
</dbReference>
<keyword evidence="6" id="KW-0677">Repeat</keyword>
<dbReference type="GO" id="GO:0016607">
    <property type="term" value="C:nuclear speck"/>
    <property type="evidence" value="ECO:0007669"/>
    <property type="project" value="UniProtKB-SubCell"/>
</dbReference>
<feature type="domain" description="Ubiquitin-like" evidence="15">
    <location>
        <begin position="750"/>
        <end position="833"/>
    </location>
</feature>
<feature type="compositionally biased region" description="Pro residues" evidence="14">
    <location>
        <begin position="588"/>
        <end position="624"/>
    </location>
</feature>
<gene>
    <name evidence="17" type="primary">SF3A1</name>
    <name evidence="17" type="ORF">SK128_014086</name>
</gene>
<evidence type="ECO:0000256" key="2">
    <source>
        <dbReference type="ARBA" id="ARBA00022499"/>
    </source>
</evidence>
<dbReference type="SMART" id="SM00648">
    <property type="entry name" value="SWAP"/>
    <property type="match status" value="2"/>
</dbReference>
<dbReference type="Gene3D" id="3.10.20.90">
    <property type="entry name" value="Phosphatidylinositol 3-kinase Catalytic Subunit, Chain A, domain 1"/>
    <property type="match status" value="1"/>
</dbReference>
<evidence type="ECO:0000313" key="18">
    <source>
        <dbReference type="Proteomes" id="UP001381693"/>
    </source>
</evidence>
<feature type="compositionally biased region" description="Pro residues" evidence="14">
    <location>
        <begin position="674"/>
        <end position="707"/>
    </location>
</feature>
<dbReference type="Proteomes" id="UP001381693">
    <property type="component" value="Unassembled WGS sequence"/>
</dbReference>
<dbReference type="GO" id="GO:0003723">
    <property type="term" value="F:RNA binding"/>
    <property type="evidence" value="ECO:0007669"/>
    <property type="project" value="InterPro"/>
</dbReference>
<feature type="compositionally biased region" description="Pro residues" evidence="14">
    <location>
        <begin position="390"/>
        <end position="404"/>
    </location>
</feature>
<keyword evidence="4" id="KW-0507">mRNA processing</keyword>
<dbReference type="SMART" id="SM00213">
    <property type="entry name" value="UBQ"/>
    <property type="match status" value="1"/>
</dbReference>
<evidence type="ECO:0000256" key="6">
    <source>
        <dbReference type="ARBA" id="ARBA00022737"/>
    </source>
</evidence>
<evidence type="ECO:0000256" key="11">
    <source>
        <dbReference type="ARBA" id="ARBA00060058"/>
    </source>
</evidence>
<dbReference type="PANTHER" id="PTHR15316">
    <property type="entry name" value="SPLICEOSOME ASSOCIATED PROTEIN 114/SWAP SPLICING FACTOR-RELATED"/>
    <property type="match status" value="1"/>
</dbReference>
<dbReference type="FunFam" id="3.10.20.90:FF:000091">
    <property type="entry name" value="Splicing factor 3A subunit 1"/>
    <property type="match status" value="1"/>
</dbReference>
<dbReference type="InterPro" id="IPR035967">
    <property type="entry name" value="SWAP/Surp_sf"/>
</dbReference>
<feature type="region of interest" description="Disordered" evidence="14">
    <location>
        <begin position="78"/>
        <end position="109"/>
    </location>
</feature>
<keyword evidence="7" id="KW-0832">Ubl conjugation</keyword>
<feature type="compositionally biased region" description="Low complexity" evidence="14">
    <location>
        <begin position="99"/>
        <end position="109"/>
    </location>
</feature>
<dbReference type="PROSITE" id="PS50128">
    <property type="entry name" value="SURP"/>
    <property type="match status" value="2"/>
</dbReference>